<evidence type="ECO:0000313" key="4">
    <source>
        <dbReference type="Proteomes" id="UP000228952"/>
    </source>
</evidence>
<reference evidence="4" key="1">
    <citation type="submission" date="2017-09" db="EMBL/GenBank/DDBJ databases">
        <title>Depth-based differentiation of microbial function through sediment-hosted aquifers and enrichment of novel symbionts in the deep terrestrial subsurface.</title>
        <authorList>
            <person name="Probst A.J."/>
            <person name="Ladd B."/>
            <person name="Jarett J.K."/>
            <person name="Geller-Mcgrath D.E."/>
            <person name="Sieber C.M.K."/>
            <person name="Emerson J.B."/>
            <person name="Anantharaman K."/>
            <person name="Thomas B.C."/>
            <person name="Malmstrom R."/>
            <person name="Stieglmeier M."/>
            <person name="Klingl A."/>
            <person name="Woyke T."/>
            <person name="Ryan C.M."/>
            <person name="Banfield J.F."/>
        </authorList>
    </citation>
    <scope>NUCLEOTIDE SEQUENCE [LARGE SCALE GENOMIC DNA]</scope>
</reference>
<dbReference type="GO" id="GO:0004479">
    <property type="term" value="F:methionyl-tRNA formyltransferase activity"/>
    <property type="evidence" value="ECO:0007669"/>
    <property type="project" value="TreeGrafter"/>
</dbReference>
<dbReference type="Pfam" id="PF02911">
    <property type="entry name" value="Formyl_trans_C"/>
    <property type="match status" value="1"/>
</dbReference>
<dbReference type="InterPro" id="IPR002376">
    <property type="entry name" value="Formyl_transf_N"/>
</dbReference>
<organism evidence="3 4">
    <name type="scientific">Candidatus Dojkabacteria bacterium CG_4_10_14_0_2_um_filter_Dojkabacteria_WS6_41_15</name>
    <dbReference type="NCBI Taxonomy" id="2014249"/>
    <lineage>
        <taxon>Bacteria</taxon>
        <taxon>Candidatus Dojkabacteria</taxon>
    </lineage>
</organism>
<dbReference type="InterPro" id="IPR001555">
    <property type="entry name" value="GART_AS"/>
</dbReference>
<protein>
    <submittedName>
        <fullName evidence="3">Uncharacterized protein</fullName>
    </submittedName>
</protein>
<feature type="domain" description="Formyl transferase C-terminal" evidence="2">
    <location>
        <begin position="181"/>
        <end position="262"/>
    </location>
</feature>
<comment type="caution">
    <text evidence="3">The sequence shown here is derived from an EMBL/GenBank/DDBJ whole genome shotgun (WGS) entry which is preliminary data.</text>
</comment>
<dbReference type="InterPro" id="IPR005793">
    <property type="entry name" value="Formyl_trans_C"/>
</dbReference>
<dbReference type="Proteomes" id="UP000228952">
    <property type="component" value="Unassembled WGS sequence"/>
</dbReference>
<evidence type="ECO:0000313" key="3">
    <source>
        <dbReference type="EMBL" id="PJA15705.1"/>
    </source>
</evidence>
<evidence type="ECO:0000259" key="1">
    <source>
        <dbReference type="Pfam" id="PF00551"/>
    </source>
</evidence>
<dbReference type="InterPro" id="IPR036477">
    <property type="entry name" value="Formyl_transf_N_sf"/>
</dbReference>
<proteinExistence type="predicted"/>
<dbReference type="GO" id="GO:0005829">
    <property type="term" value="C:cytosol"/>
    <property type="evidence" value="ECO:0007669"/>
    <property type="project" value="TreeGrafter"/>
</dbReference>
<name>A0A2M7W326_9BACT</name>
<gene>
    <name evidence="3" type="ORF">COX64_00435</name>
</gene>
<dbReference type="PROSITE" id="PS00373">
    <property type="entry name" value="GART"/>
    <property type="match status" value="1"/>
</dbReference>
<sequence length="272" mass="30741">MIYLFSSKAETIVRYFEANKIVYTLIDKAAFDKFVTSYEPKAGDLGVVCDFDKFISENLLQNLLVLNVHFSLLPKYRGAVPVEAAILAGETETGITIQKMVKAMDQGDILLQRTYVIKPEWYANDLQEYLYFFVPDILGEVVKQQQKEFKFSPQIGEPSYCYKKLLARENAQLRTSEISTTEFVRNVHAFNPEPVTWMKVLHQGKAKEMMIKRAEVYPEVGVRPGELQFINKRGLVIGTKNGAVLVTELVMAGSKPLRGGDIVALKGTLMLD</sequence>
<accession>A0A2M7W326</accession>
<dbReference type="PANTHER" id="PTHR11138">
    <property type="entry name" value="METHIONYL-TRNA FORMYLTRANSFERASE"/>
    <property type="match status" value="1"/>
</dbReference>
<dbReference type="Pfam" id="PF00551">
    <property type="entry name" value="Formyl_trans_N"/>
    <property type="match status" value="1"/>
</dbReference>
<dbReference type="EMBL" id="PFQB01000010">
    <property type="protein sequence ID" value="PJA15705.1"/>
    <property type="molecule type" value="Genomic_DNA"/>
</dbReference>
<dbReference type="SUPFAM" id="SSF50486">
    <property type="entry name" value="FMT C-terminal domain-like"/>
    <property type="match status" value="1"/>
</dbReference>
<feature type="domain" description="Formyl transferase N-terminal" evidence="1">
    <location>
        <begin position="30"/>
        <end position="131"/>
    </location>
</feature>
<dbReference type="SUPFAM" id="SSF53328">
    <property type="entry name" value="Formyltransferase"/>
    <property type="match status" value="1"/>
</dbReference>
<dbReference type="AlphaFoldDB" id="A0A2M7W326"/>
<dbReference type="InterPro" id="IPR011034">
    <property type="entry name" value="Formyl_transferase-like_C_sf"/>
</dbReference>
<evidence type="ECO:0000259" key="2">
    <source>
        <dbReference type="Pfam" id="PF02911"/>
    </source>
</evidence>
<dbReference type="PANTHER" id="PTHR11138:SF5">
    <property type="entry name" value="METHIONYL-TRNA FORMYLTRANSFERASE, MITOCHONDRIAL"/>
    <property type="match status" value="1"/>
</dbReference>
<dbReference type="Gene3D" id="3.40.50.12230">
    <property type="match status" value="1"/>
</dbReference>